<accession>A0ABW5DB49</accession>
<organism evidence="2 3">
    <name type="scientific">Chelativorans composti</name>
    <dbReference type="NCBI Taxonomy" id="768533"/>
    <lineage>
        <taxon>Bacteria</taxon>
        <taxon>Pseudomonadati</taxon>
        <taxon>Pseudomonadota</taxon>
        <taxon>Alphaproteobacteria</taxon>
        <taxon>Hyphomicrobiales</taxon>
        <taxon>Phyllobacteriaceae</taxon>
        <taxon>Chelativorans</taxon>
    </lineage>
</organism>
<name>A0ABW5DB49_9HYPH</name>
<keyword evidence="3" id="KW-1185">Reference proteome</keyword>
<evidence type="ECO:0000256" key="1">
    <source>
        <dbReference type="SAM" id="Phobius"/>
    </source>
</evidence>
<gene>
    <name evidence="2" type="ORF">ACFSMZ_00835</name>
</gene>
<dbReference type="EMBL" id="JBHUIR010000005">
    <property type="protein sequence ID" value="MFD2258313.1"/>
    <property type="molecule type" value="Genomic_DNA"/>
</dbReference>
<keyword evidence="1" id="KW-0812">Transmembrane</keyword>
<reference evidence="3" key="1">
    <citation type="journal article" date="2019" name="Int. J. Syst. Evol. Microbiol.">
        <title>The Global Catalogue of Microorganisms (GCM) 10K type strain sequencing project: providing services to taxonomists for standard genome sequencing and annotation.</title>
        <authorList>
            <consortium name="The Broad Institute Genomics Platform"/>
            <consortium name="The Broad Institute Genome Sequencing Center for Infectious Disease"/>
            <person name="Wu L."/>
            <person name="Ma J."/>
        </authorList>
    </citation>
    <scope>NUCLEOTIDE SEQUENCE [LARGE SCALE GENOMIC DNA]</scope>
    <source>
        <strain evidence="3">KCTC 23707</strain>
    </source>
</reference>
<evidence type="ECO:0000313" key="3">
    <source>
        <dbReference type="Proteomes" id="UP001597373"/>
    </source>
</evidence>
<keyword evidence="1" id="KW-0472">Membrane</keyword>
<dbReference type="Proteomes" id="UP001597373">
    <property type="component" value="Unassembled WGS sequence"/>
</dbReference>
<protein>
    <submittedName>
        <fullName evidence="2">Transporter</fullName>
    </submittedName>
</protein>
<dbReference type="RefSeq" id="WP_345100136.1">
    <property type="nucleotide sequence ID" value="NZ_BAABGS010000073.1"/>
</dbReference>
<proteinExistence type="predicted"/>
<comment type="caution">
    <text evidence="2">The sequence shown here is derived from an EMBL/GenBank/DDBJ whole genome shotgun (WGS) entry which is preliminary data.</text>
</comment>
<feature type="transmembrane region" description="Helical" evidence="1">
    <location>
        <begin position="76"/>
        <end position="97"/>
    </location>
</feature>
<keyword evidence="1" id="KW-1133">Transmembrane helix</keyword>
<evidence type="ECO:0000313" key="2">
    <source>
        <dbReference type="EMBL" id="MFD2258313.1"/>
    </source>
</evidence>
<feature type="transmembrane region" description="Helical" evidence="1">
    <location>
        <begin position="131"/>
        <end position="155"/>
    </location>
</feature>
<feature type="transmembrane region" description="Helical" evidence="1">
    <location>
        <begin position="167"/>
        <end position="193"/>
    </location>
</feature>
<sequence>MTNWGADIQQYFHGVWRLMTGRADGLRYLDISVDGFWNSFYAVPVSLPALLINWLAFANEAEALMLLPMSRLEIVLRLALSSIGSWILPLVGLLAVAKQARIADRLIHYVVASNWASALLTWMMLPPTLLQIFFPALAEIAMFLSLVLFFLTLFLSWRVTVVALAKGAAMGTGVFFGMLVASIATLLILQSLLGINVGSL</sequence>
<feature type="transmembrane region" description="Helical" evidence="1">
    <location>
        <begin position="106"/>
        <end position="125"/>
    </location>
</feature>
<feature type="transmembrane region" description="Helical" evidence="1">
    <location>
        <begin position="36"/>
        <end position="56"/>
    </location>
</feature>